<evidence type="ECO:0000313" key="2">
    <source>
        <dbReference type="Proteomes" id="UP000593567"/>
    </source>
</evidence>
<reference evidence="1" key="1">
    <citation type="submission" date="2020-06" db="EMBL/GenBank/DDBJ databases">
        <title>Draft genome of Bugula neritina, a colonial animal packing powerful symbionts and potential medicines.</title>
        <authorList>
            <person name="Rayko M."/>
        </authorList>
    </citation>
    <scope>NUCLEOTIDE SEQUENCE [LARGE SCALE GENOMIC DNA]</scope>
    <source>
        <strain evidence="1">Kwan_BN1</strain>
    </source>
</reference>
<name>A0A7J7KEY8_BUGNE</name>
<dbReference type="EMBL" id="VXIV02000606">
    <property type="protein sequence ID" value="KAF6037212.1"/>
    <property type="molecule type" value="Genomic_DNA"/>
</dbReference>
<keyword evidence="2" id="KW-1185">Reference proteome</keyword>
<accession>A0A7J7KEY8</accession>
<evidence type="ECO:0000313" key="1">
    <source>
        <dbReference type="EMBL" id="KAF6037212.1"/>
    </source>
</evidence>
<proteinExistence type="predicted"/>
<organism evidence="1 2">
    <name type="scientific">Bugula neritina</name>
    <name type="common">Brown bryozoan</name>
    <name type="synonym">Sertularia neritina</name>
    <dbReference type="NCBI Taxonomy" id="10212"/>
    <lineage>
        <taxon>Eukaryota</taxon>
        <taxon>Metazoa</taxon>
        <taxon>Spiralia</taxon>
        <taxon>Lophotrochozoa</taxon>
        <taxon>Bryozoa</taxon>
        <taxon>Gymnolaemata</taxon>
        <taxon>Cheilostomatida</taxon>
        <taxon>Flustrina</taxon>
        <taxon>Buguloidea</taxon>
        <taxon>Bugulidae</taxon>
        <taxon>Bugula</taxon>
    </lineage>
</organism>
<dbReference type="Proteomes" id="UP000593567">
    <property type="component" value="Unassembled WGS sequence"/>
</dbReference>
<protein>
    <submittedName>
        <fullName evidence="1">Uncharacterized protein</fullName>
    </submittedName>
</protein>
<comment type="caution">
    <text evidence="1">The sequence shown here is derived from an EMBL/GenBank/DDBJ whole genome shotgun (WGS) entry which is preliminary data.</text>
</comment>
<dbReference type="AlphaFoldDB" id="A0A7J7KEY8"/>
<sequence length="161" mass="17715">MNSSKKGVSLLPMELAAMQEQLNQLQQLSQRMAQALGTQLVQPNSVTPVAGHQHSQNISSNQQLSSSTLNLMQEMLSSIQAQQGQQSSMTTPIRKPENVQQMLTILQRNPQLLQALITKTQSLTSEAKTDPAKQANFPLTLTQVCHLHYPTHSLISSQCTV</sequence>
<gene>
    <name evidence="1" type="ORF">EB796_004491</name>
</gene>